<protein>
    <submittedName>
        <fullName evidence="1">Uncharacterized protein</fullName>
    </submittedName>
</protein>
<dbReference type="AlphaFoldDB" id="A0A8B2NUF7"/>
<evidence type="ECO:0000313" key="2">
    <source>
        <dbReference type="Proteomes" id="UP000249590"/>
    </source>
</evidence>
<keyword evidence="2" id="KW-1185">Reference proteome</keyword>
<evidence type="ECO:0000313" key="1">
    <source>
        <dbReference type="EMBL" id="RAI01104.1"/>
    </source>
</evidence>
<dbReference type="EMBL" id="QHHQ01000003">
    <property type="protein sequence ID" value="RAI01104.1"/>
    <property type="molecule type" value="Genomic_DNA"/>
</dbReference>
<dbReference type="Proteomes" id="UP000249590">
    <property type="component" value="Unassembled WGS sequence"/>
</dbReference>
<comment type="caution">
    <text evidence="1">The sequence shown here is derived from an EMBL/GenBank/DDBJ whole genome shotgun (WGS) entry which is preliminary data.</text>
</comment>
<organism evidence="1 2">
    <name type="scientific">Acuticoccus sediminis</name>
    <dbReference type="NCBI Taxonomy" id="2184697"/>
    <lineage>
        <taxon>Bacteria</taxon>
        <taxon>Pseudomonadati</taxon>
        <taxon>Pseudomonadota</taxon>
        <taxon>Alphaproteobacteria</taxon>
        <taxon>Hyphomicrobiales</taxon>
        <taxon>Amorphaceae</taxon>
        <taxon>Acuticoccus</taxon>
    </lineage>
</organism>
<dbReference type="RefSeq" id="WP_111347700.1">
    <property type="nucleotide sequence ID" value="NZ_QHHQ01000003.1"/>
</dbReference>
<sequence length="247" mass="26744">MSLVRAAIRIAAMEAIYNRTSARENVSDSDMGVIDQIEAGTQDKAPFIVVYTDDSTEDEVSLVFETAVLASVSGFDDDGNPVTENINPITDGQMERLIDTIEWQIRMALRDPGNPWANILESLSTKLDDDYRSLRASEAKTTRFAARQLTMKLRPLIEPTPSGEPTGAWANLIEALEASDSQLLNEHGAFFRRLLDPSAPVIGWQEIAMRYGLSAGAARTLGVAPEADGADTIDTVIGAEAGQSGEL</sequence>
<proteinExistence type="predicted"/>
<gene>
    <name evidence="1" type="ORF">DLJ53_17975</name>
</gene>
<reference evidence="1 2" key="1">
    <citation type="submission" date="2018-05" db="EMBL/GenBank/DDBJ databases">
        <title>Acuticoccus sediminis sp. nov., isolated from deep-sea sediment of Indian Ocean.</title>
        <authorList>
            <person name="Liu X."/>
            <person name="Lai Q."/>
            <person name="Du Y."/>
            <person name="Sun F."/>
            <person name="Zhang X."/>
            <person name="Wang S."/>
            <person name="Shao Z."/>
        </authorList>
    </citation>
    <scope>NUCLEOTIDE SEQUENCE [LARGE SCALE GENOMIC DNA]</scope>
    <source>
        <strain evidence="1 2">PTG4-2</strain>
    </source>
</reference>
<accession>A0A8B2NUF7</accession>
<name>A0A8B2NUF7_9HYPH</name>
<dbReference type="OrthoDB" id="7841151at2"/>